<dbReference type="Proteomes" id="UP000012174">
    <property type="component" value="Unassembled WGS sequence"/>
</dbReference>
<dbReference type="eggNOG" id="ENOG502QUWF">
    <property type="taxonomic scope" value="Eukaryota"/>
</dbReference>
<accession>M7T810</accession>
<feature type="compositionally biased region" description="Low complexity" evidence="1">
    <location>
        <begin position="71"/>
        <end position="86"/>
    </location>
</feature>
<feature type="compositionally biased region" description="Basic and acidic residues" evidence="1">
    <location>
        <begin position="282"/>
        <end position="298"/>
    </location>
</feature>
<feature type="compositionally biased region" description="Basic and acidic residues" evidence="1">
    <location>
        <begin position="224"/>
        <end position="244"/>
    </location>
</feature>
<dbReference type="EMBL" id="KB705382">
    <property type="protein sequence ID" value="EMR72777.1"/>
    <property type="molecule type" value="Genomic_DNA"/>
</dbReference>
<feature type="region of interest" description="Disordered" evidence="1">
    <location>
        <begin position="24"/>
        <end position="355"/>
    </location>
</feature>
<dbReference type="OrthoDB" id="5408934at2759"/>
<proteinExistence type="predicted"/>
<dbReference type="AlphaFoldDB" id="M7T810"/>
<dbReference type="HOGENOM" id="CLU_780816_0_0_1"/>
<feature type="compositionally biased region" description="Low complexity" evidence="1">
    <location>
        <begin position="205"/>
        <end position="218"/>
    </location>
</feature>
<feature type="compositionally biased region" description="Polar residues" evidence="1">
    <location>
        <begin position="267"/>
        <end position="277"/>
    </location>
</feature>
<dbReference type="KEGG" id="ela:UCREL1_161"/>
<name>M7T810_EUTLA</name>
<evidence type="ECO:0000313" key="2">
    <source>
        <dbReference type="EMBL" id="EMR72777.1"/>
    </source>
</evidence>
<organism evidence="2 3">
    <name type="scientific">Eutypa lata (strain UCR-EL1)</name>
    <name type="common">Grapevine dieback disease fungus</name>
    <name type="synonym">Eutypa armeniacae</name>
    <dbReference type="NCBI Taxonomy" id="1287681"/>
    <lineage>
        <taxon>Eukaryota</taxon>
        <taxon>Fungi</taxon>
        <taxon>Dikarya</taxon>
        <taxon>Ascomycota</taxon>
        <taxon>Pezizomycotina</taxon>
        <taxon>Sordariomycetes</taxon>
        <taxon>Xylariomycetidae</taxon>
        <taxon>Xylariales</taxon>
        <taxon>Diatrypaceae</taxon>
        <taxon>Eutypa</taxon>
    </lineage>
</organism>
<protein>
    <submittedName>
        <fullName evidence="2">Putative glucan 4-alpha-glucosidase protein</fullName>
    </submittedName>
</protein>
<gene>
    <name evidence="2" type="ORF">UCREL1_161</name>
</gene>
<feature type="compositionally biased region" description="Basic and acidic residues" evidence="1">
    <location>
        <begin position="88"/>
        <end position="121"/>
    </location>
</feature>
<sequence>MRQASIQRVQAPGGVRDRVKKWQKENADAMASADPLAPPTEPSEVNIQVEEESVTEQDRERIKWRQKKPSQPKVVVVNQKQGQGSQERLQEKSPEKPRERSPEKGDHEKQKLNDPPKKRVVSDTNWVKNAKNKSPAPRSQSPKMKQNGGNGTPIPKDFLQRTAANPSVSKKVQAWATKVEIPDDHSSKSSNAPRSVGSGDGIRVKSMLSESDLTSSKSDSARIVVEEETKKPQKAKIPQDDGIRVKPVRKKTYQDDGIRIKPIASEGDNSGNKSESTPVVKEGPKRSYKGKEPEDSGIRVKPLRNNAYHDDGIRVKPSHSALSEDAPVLQAHAKTLETHHPQPVLERRKIPSLKC</sequence>
<reference evidence="3" key="1">
    <citation type="journal article" date="2013" name="Genome Announc.">
        <title>Draft genome sequence of the grapevine dieback fungus Eutypa lata UCR-EL1.</title>
        <authorList>
            <person name="Blanco-Ulate B."/>
            <person name="Rolshausen P.E."/>
            <person name="Cantu D."/>
        </authorList>
    </citation>
    <scope>NUCLEOTIDE SEQUENCE [LARGE SCALE GENOMIC DNA]</scope>
    <source>
        <strain evidence="3">UCR-EL1</strain>
    </source>
</reference>
<evidence type="ECO:0000313" key="3">
    <source>
        <dbReference type="Proteomes" id="UP000012174"/>
    </source>
</evidence>
<keyword evidence="3" id="KW-1185">Reference proteome</keyword>
<evidence type="ECO:0000256" key="1">
    <source>
        <dbReference type="SAM" id="MobiDB-lite"/>
    </source>
</evidence>
<feature type="compositionally biased region" description="Basic and acidic residues" evidence="1">
    <location>
        <begin position="334"/>
        <end position="349"/>
    </location>
</feature>